<dbReference type="Proteomes" id="UP001055336">
    <property type="component" value="Chromosome"/>
</dbReference>
<evidence type="ECO:0000313" key="2">
    <source>
        <dbReference type="Proteomes" id="UP001055336"/>
    </source>
</evidence>
<keyword evidence="2" id="KW-1185">Reference proteome</keyword>
<gene>
    <name evidence="1" type="ORF">MKK62_11720</name>
</gene>
<sequence>MSTDPEEIRARIDAAIAELPDPADTENGPAEADLEEIARKLSQAHDMLVQALESAEKA</sequence>
<accession>A0ABY3VRZ9</accession>
<reference evidence="1" key="1">
    <citation type="submission" date="2022-08" db="EMBL/GenBank/DDBJ databases">
        <title>Whole genome sequencing of non-tuberculosis mycobacteria type-strains.</title>
        <authorList>
            <person name="Igarashi Y."/>
            <person name="Osugi A."/>
            <person name="Mitarai S."/>
        </authorList>
    </citation>
    <scope>NUCLEOTIDE SEQUENCE</scope>
    <source>
        <strain evidence="1">DSM 45127</strain>
    </source>
</reference>
<dbReference type="EMBL" id="CP092488">
    <property type="protein sequence ID" value="UMB72268.1"/>
    <property type="molecule type" value="Genomic_DNA"/>
</dbReference>
<proteinExistence type="predicted"/>
<organism evidence="1 2">
    <name type="scientific">Mycobacterium paraterrae</name>
    <dbReference type="NCBI Taxonomy" id="577492"/>
    <lineage>
        <taxon>Bacteria</taxon>
        <taxon>Bacillati</taxon>
        <taxon>Actinomycetota</taxon>
        <taxon>Actinomycetes</taxon>
        <taxon>Mycobacteriales</taxon>
        <taxon>Mycobacteriaceae</taxon>
        <taxon>Mycobacterium</taxon>
    </lineage>
</organism>
<evidence type="ECO:0000313" key="1">
    <source>
        <dbReference type="EMBL" id="UMB72268.1"/>
    </source>
</evidence>
<name>A0ABY3VRZ9_9MYCO</name>
<protein>
    <submittedName>
        <fullName evidence="1">Uncharacterized protein</fullName>
    </submittedName>
</protein>